<protein>
    <submittedName>
        <fullName evidence="2">Uncharacterized protein</fullName>
    </submittedName>
</protein>
<evidence type="ECO:0000313" key="2">
    <source>
        <dbReference type="EMBL" id="MBX44245.1"/>
    </source>
</evidence>
<dbReference type="AlphaFoldDB" id="A0A2P2NP77"/>
<accession>A0A2P2NP77</accession>
<feature type="signal peptide" evidence="1">
    <location>
        <begin position="1"/>
        <end position="22"/>
    </location>
</feature>
<evidence type="ECO:0000256" key="1">
    <source>
        <dbReference type="SAM" id="SignalP"/>
    </source>
</evidence>
<organism evidence="2">
    <name type="scientific">Rhizophora mucronata</name>
    <name type="common">Asiatic mangrove</name>
    <dbReference type="NCBI Taxonomy" id="61149"/>
    <lineage>
        <taxon>Eukaryota</taxon>
        <taxon>Viridiplantae</taxon>
        <taxon>Streptophyta</taxon>
        <taxon>Embryophyta</taxon>
        <taxon>Tracheophyta</taxon>
        <taxon>Spermatophyta</taxon>
        <taxon>Magnoliopsida</taxon>
        <taxon>eudicotyledons</taxon>
        <taxon>Gunneridae</taxon>
        <taxon>Pentapetalae</taxon>
        <taxon>rosids</taxon>
        <taxon>fabids</taxon>
        <taxon>Malpighiales</taxon>
        <taxon>Rhizophoraceae</taxon>
        <taxon>Rhizophora</taxon>
    </lineage>
</organism>
<feature type="chain" id="PRO_5015157151" evidence="1">
    <location>
        <begin position="23"/>
        <end position="64"/>
    </location>
</feature>
<keyword evidence="1" id="KW-0732">Signal</keyword>
<reference evidence="2" key="1">
    <citation type="submission" date="2018-02" db="EMBL/GenBank/DDBJ databases">
        <title>Rhizophora mucronata_Transcriptome.</title>
        <authorList>
            <person name="Meera S.P."/>
            <person name="Sreeshan A."/>
            <person name="Augustine A."/>
        </authorList>
    </citation>
    <scope>NUCLEOTIDE SEQUENCE</scope>
    <source>
        <tissue evidence="2">Leaf</tissue>
    </source>
</reference>
<proteinExistence type="predicted"/>
<sequence>MNFFHPLLNLWWLCLTYHLLPSKPQRTALPRCLKYFLANSDGILALLSALETYDGCMAIMKKGL</sequence>
<dbReference type="EMBL" id="GGEC01063761">
    <property type="protein sequence ID" value="MBX44245.1"/>
    <property type="molecule type" value="Transcribed_RNA"/>
</dbReference>
<name>A0A2P2NP77_RHIMU</name>